<dbReference type="AlphaFoldDB" id="A0A0V0J3N5"/>
<sequence>MATKLPTLTPKAVAAQNDDVSAIEKAKAAMALIDNEALAELRVVWHAKINVNPIEDLPSRTITHGFPPKLAQEYPDLEFLPATFKDPLANLRLDEELPIWSPPEHGVSEPTVKRSRRISRLLGRKTASRGGKRPCFLKTVPDKSLPVPPLVRSAYFYSYGRCPACAGLYRQPMRTVECSLCEKAKSSNRKRALNHNASQRISNSTKDGTLEHLIGKTKRRISDGRVRETIWQLGGALAEVGVVDKLDVNGPSEARLSFRMIPPCSKSKTETPVNTELPNFYAQTDDGESFKTFSSAGCDDSLSMTMKNSQFLHRKKERFTPRNQLKPDVMDLKCMYPGATILSAKLKDYDCHVPLISYDTNEMRELYTVTILKDTCLRRLLAFRNLASLPPELHYIKNIKKQEKSDDSGPSVKTLDADGDKDHQFRVIMENTAKCILTELANHFYEADYVVLSLFTNWLERARKDTCLLCLQTANEMDEFLHIMGRELVNDIFKPAGNARMQMLLVLATVSEEARLRHHLWSSVKAWLEPLLLSLLVESTGTREESCYTLAYLFSSNSLVNDMRHNYDLDIPFDVAAVVLRALEMRPESFMHFFCLLAYMIEGCPSYSILNCLIDRAPKTKNTVFRQRWPLLIYYAFRHWEDSYIFVSPFYPKRICEAMGVAYGDPVSRKAAKMALCAISIRTHLIAPEVTCWLNQWINMEEESTEGRSD</sequence>
<gene>
    <name evidence="1" type="ORF">TR83123</name>
</gene>
<name>A0A0V0J3N5_SCHSO</name>
<organism evidence="1">
    <name type="scientific">Schistocephalus solidus</name>
    <name type="common">Tapeworm</name>
    <dbReference type="NCBI Taxonomy" id="70667"/>
    <lineage>
        <taxon>Eukaryota</taxon>
        <taxon>Metazoa</taxon>
        <taxon>Spiralia</taxon>
        <taxon>Lophotrochozoa</taxon>
        <taxon>Platyhelminthes</taxon>
        <taxon>Cestoda</taxon>
        <taxon>Eucestoda</taxon>
        <taxon>Diphyllobothriidea</taxon>
        <taxon>Diphyllobothriidae</taxon>
        <taxon>Schistocephalus</taxon>
    </lineage>
</organism>
<reference evidence="1" key="1">
    <citation type="submission" date="2016-01" db="EMBL/GenBank/DDBJ databases">
        <title>Reference transcriptome for the parasite Schistocephalus solidus: insights into the molecular evolution of parasitism.</title>
        <authorList>
            <person name="Hebert F.O."/>
            <person name="Grambauer S."/>
            <person name="Barber I."/>
            <person name="Landry C.R."/>
            <person name="Aubin-Horth N."/>
        </authorList>
    </citation>
    <scope>NUCLEOTIDE SEQUENCE</scope>
</reference>
<dbReference type="EMBL" id="GEEE01003493">
    <property type="protein sequence ID" value="JAP59732.1"/>
    <property type="molecule type" value="Transcribed_RNA"/>
</dbReference>
<accession>A0A0V0J3N5</accession>
<proteinExistence type="predicted"/>
<evidence type="ECO:0000313" key="1">
    <source>
        <dbReference type="EMBL" id="JAP59732.1"/>
    </source>
</evidence>
<protein>
    <submittedName>
        <fullName evidence="1">Uncharacterized protein</fullName>
    </submittedName>
</protein>